<gene>
    <name evidence="3" type="primary">aclI</name>
    <name evidence="3" type="ORF">LSUB1_G003135</name>
</gene>
<dbReference type="InterPro" id="IPR004839">
    <property type="entry name" value="Aminotransferase_I/II_large"/>
</dbReference>
<reference evidence="3 4" key="1">
    <citation type="submission" date="2018-05" db="EMBL/GenBank/DDBJ databases">
        <title>Genome sequencing and assembly of the regulated plant pathogen Lachnellula willkommii and related sister species for the development of diagnostic species identification markers.</title>
        <authorList>
            <person name="Giroux E."/>
            <person name="Bilodeau G."/>
        </authorList>
    </citation>
    <scope>NUCLEOTIDE SEQUENCE [LARGE SCALE GENOMIC DNA]</scope>
    <source>
        <strain evidence="3 4">CBS 197.66</strain>
    </source>
</reference>
<organism evidence="3 4">
    <name type="scientific">Lachnellula subtilissima</name>
    <dbReference type="NCBI Taxonomy" id="602034"/>
    <lineage>
        <taxon>Eukaryota</taxon>
        <taxon>Fungi</taxon>
        <taxon>Dikarya</taxon>
        <taxon>Ascomycota</taxon>
        <taxon>Pezizomycotina</taxon>
        <taxon>Leotiomycetes</taxon>
        <taxon>Helotiales</taxon>
        <taxon>Lachnaceae</taxon>
        <taxon>Lachnellula</taxon>
    </lineage>
</organism>
<dbReference type="SUPFAM" id="SSF53383">
    <property type="entry name" value="PLP-dependent transferases"/>
    <property type="match status" value="1"/>
</dbReference>
<dbReference type="GO" id="GO:0030170">
    <property type="term" value="F:pyridoxal phosphate binding"/>
    <property type="evidence" value="ECO:0007669"/>
    <property type="project" value="InterPro"/>
</dbReference>
<feature type="domain" description="Aminotransferase class I/classII large" evidence="2">
    <location>
        <begin position="95"/>
        <end position="418"/>
    </location>
</feature>
<dbReference type="InterPro" id="IPR015424">
    <property type="entry name" value="PyrdxlP-dep_Trfase"/>
</dbReference>
<dbReference type="InterPro" id="IPR050478">
    <property type="entry name" value="Ethylene_sulfur-biosynth"/>
</dbReference>
<dbReference type="GO" id="GO:0006520">
    <property type="term" value="P:amino acid metabolic process"/>
    <property type="evidence" value="ECO:0007669"/>
    <property type="project" value="TreeGrafter"/>
</dbReference>
<dbReference type="PANTHER" id="PTHR43795:SF39">
    <property type="entry name" value="AMINOTRANSFERASE CLASS I_CLASSII DOMAIN-CONTAINING PROTEIN"/>
    <property type="match status" value="1"/>
</dbReference>
<dbReference type="GO" id="GO:0008483">
    <property type="term" value="F:transaminase activity"/>
    <property type="evidence" value="ECO:0007669"/>
    <property type="project" value="UniProtKB-KW"/>
</dbReference>
<dbReference type="InterPro" id="IPR015422">
    <property type="entry name" value="PyrdxlP-dep_Trfase_small"/>
</dbReference>
<keyword evidence="4" id="KW-1185">Reference proteome</keyword>
<dbReference type="Gene3D" id="3.40.640.10">
    <property type="entry name" value="Type I PLP-dependent aspartate aminotransferase-like (Major domain)"/>
    <property type="match status" value="1"/>
</dbReference>
<evidence type="ECO:0000313" key="4">
    <source>
        <dbReference type="Proteomes" id="UP000462212"/>
    </source>
</evidence>
<dbReference type="Pfam" id="PF00155">
    <property type="entry name" value="Aminotran_1_2"/>
    <property type="match status" value="1"/>
</dbReference>
<dbReference type="CDD" id="cd00609">
    <property type="entry name" value="AAT_like"/>
    <property type="match status" value="1"/>
</dbReference>
<dbReference type="PANTHER" id="PTHR43795">
    <property type="entry name" value="BIFUNCTIONAL ASPARTATE AMINOTRANSFERASE AND GLUTAMATE/ASPARTATE-PREPHENATE AMINOTRANSFERASE-RELATED"/>
    <property type="match status" value="1"/>
</dbReference>
<dbReference type="AlphaFoldDB" id="A0A8H8UD45"/>
<sequence length="605" mass="66557">MPEQTNLESSGLSVRSRPKVANFLPILKTIDGLNAVAANVDVDMAMGENWLIREPLVAIWKKVVVEDFDAKDLSYSHGIGGGLPLLSAFSSFFNQFFHSRMQITPEHVTTVAGASTCLDSLLYAVCDEGDSILLPSPFWGGYGAFSKFRADVNIIPTASLPLRTALSSDIVAEVKTSYASAPDPKRIKALLVTNPHNPIGRCYSPSTLRELMAFCQEKGLHYISDEVFAMSAFGGEGDEKFTSALALVDDGEESPIDANRVHVIYSMSKDFGSAGIRMACLVSPRNRHVLEGSMLANYLQTSIFSSIYTTAILTSPSLPSILADLNSQLAKNYALLTQALDQWGIDYLPTHAGFHLFAKLAKNARTWDEEMAFVKQLLHAGVMVAPGKNFGGVDGQIGWVRMSFSIPEKDLRVGLERISETLGLGKIGEEKSVLIYKRQPGCGTHQIPNIRNVYTSRSKKVTPTSPESQNYNWTLTPNSRELIETLLQIMELELSGLDRDGNSTLKEAATYYGQRTVAALQDALRTQREQTLQRLYLEFGDFHTKMADLYGLSNFTANMTDGAHTAHRLAENRLLRKALDASLAIVDRIQSTDDPITQKSLTAKQ</sequence>
<proteinExistence type="predicted"/>
<dbReference type="Proteomes" id="UP000462212">
    <property type="component" value="Unassembled WGS sequence"/>
</dbReference>
<name>A0A8H8UD45_9HELO</name>
<dbReference type="Gene3D" id="3.90.1150.10">
    <property type="entry name" value="Aspartate Aminotransferase, domain 1"/>
    <property type="match status" value="1"/>
</dbReference>
<accession>A0A8H8UD45</accession>
<dbReference type="PRINTS" id="PR00753">
    <property type="entry name" value="ACCSYNTHASE"/>
</dbReference>
<evidence type="ECO:0000259" key="2">
    <source>
        <dbReference type="Pfam" id="PF00155"/>
    </source>
</evidence>
<keyword evidence="3" id="KW-0032">Aminotransferase</keyword>
<protein>
    <submittedName>
        <fullName evidence="3">Putative aminotransferase</fullName>
    </submittedName>
</protein>
<keyword evidence="3" id="KW-0808">Transferase</keyword>
<dbReference type="InterPro" id="IPR015421">
    <property type="entry name" value="PyrdxlP-dep_Trfase_major"/>
</dbReference>
<comment type="caution">
    <text evidence="3">The sequence shown here is derived from an EMBL/GenBank/DDBJ whole genome shotgun (WGS) entry which is preliminary data.</text>
</comment>
<evidence type="ECO:0000256" key="1">
    <source>
        <dbReference type="ARBA" id="ARBA00022898"/>
    </source>
</evidence>
<evidence type="ECO:0000313" key="3">
    <source>
        <dbReference type="EMBL" id="TVY43109.1"/>
    </source>
</evidence>
<dbReference type="EMBL" id="QGMJ01000074">
    <property type="protein sequence ID" value="TVY43109.1"/>
    <property type="molecule type" value="Genomic_DNA"/>
</dbReference>
<dbReference type="OrthoDB" id="7042322at2759"/>
<keyword evidence="1" id="KW-0663">Pyridoxal phosphate</keyword>